<sequence length="279" mass="30339">MTELAGLLLVRHGQSVGNVANDNARAAGAHRLDLDHRDADTPLSESGVGQARAVGAWLGGLPEDALPTVWLTSPYRRAADTATAALEAAGGSAAGGRASGTRLLTDERLRERDLGILDGFTGRGIRERYPEEAERRDRIGKFYYRPPGGESWTDVLLRVRYLLTDLRQQYAGERVCVFSHQAVIMCFRVALEQLDEEEVLRVDREDPLPNCSVTIYHPAGHNPGWHESVGHESVGHESVGHHPGSAGLELHSYADTTAVERGHAPTTRESPSGNEEAAR</sequence>
<keyword evidence="3" id="KW-0324">Glycolysis</keyword>
<evidence type="ECO:0000256" key="7">
    <source>
        <dbReference type="SAM" id="MobiDB-lite"/>
    </source>
</evidence>
<evidence type="ECO:0000256" key="3">
    <source>
        <dbReference type="ARBA" id="ARBA00023152"/>
    </source>
</evidence>
<dbReference type="Proteomes" id="UP000252187">
    <property type="component" value="Unassembled WGS sequence"/>
</dbReference>
<dbReference type="PANTHER" id="PTHR11931">
    <property type="entry name" value="PHOSPHOGLYCERATE MUTASE"/>
    <property type="match status" value="1"/>
</dbReference>
<evidence type="ECO:0000256" key="4">
    <source>
        <dbReference type="ARBA" id="ARBA00023235"/>
    </source>
</evidence>
<dbReference type="PROSITE" id="PS00175">
    <property type="entry name" value="PG_MUTASE"/>
    <property type="match status" value="1"/>
</dbReference>
<evidence type="ECO:0000256" key="6">
    <source>
        <dbReference type="PIRSR" id="PIRSR613078-2"/>
    </source>
</evidence>
<feature type="region of interest" description="Disordered" evidence="7">
    <location>
        <begin position="222"/>
        <end position="248"/>
    </location>
</feature>
<feature type="compositionally biased region" description="Basic and acidic residues" evidence="7">
    <location>
        <begin position="228"/>
        <end position="240"/>
    </location>
</feature>
<gene>
    <name evidence="8" type="ORF">DQ226_12300</name>
</gene>
<dbReference type="CDD" id="cd07067">
    <property type="entry name" value="HP_PGM_like"/>
    <property type="match status" value="1"/>
</dbReference>
<evidence type="ECO:0000313" key="8">
    <source>
        <dbReference type="EMBL" id="RBA33561.1"/>
    </source>
</evidence>
<dbReference type="SUPFAM" id="SSF53254">
    <property type="entry name" value="Phosphoglycerate mutase-like"/>
    <property type="match status" value="1"/>
</dbReference>
<organism evidence="8 9">
    <name type="scientific">Dietzia maris</name>
    <dbReference type="NCBI Taxonomy" id="37915"/>
    <lineage>
        <taxon>Bacteria</taxon>
        <taxon>Bacillati</taxon>
        <taxon>Actinomycetota</taxon>
        <taxon>Actinomycetes</taxon>
        <taxon>Mycobacteriales</taxon>
        <taxon>Dietziaceae</taxon>
        <taxon>Dietzia</taxon>
    </lineage>
</organism>
<dbReference type="Gene3D" id="3.40.50.1240">
    <property type="entry name" value="Phosphoglycerate mutase-like"/>
    <property type="match status" value="1"/>
</dbReference>
<evidence type="ECO:0000256" key="5">
    <source>
        <dbReference type="PIRSR" id="PIRSR613078-1"/>
    </source>
</evidence>
<dbReference type="EC" id="5.4.2.11" evidence="2"/>
<proteinExistence type="inferred from homology"/>
<dbReference type="InterPro" id="IPR013078">
    <property type="entry name" value="His_Pase_superF_clade-1"/>
</dbReference>
<dbReference type="AlphaFoldDB" id="A0A365P8J7"/>
<evidence type="ECO:0000256" key="2">
    <source>
        <dbReference type="ARBA" id="ARBA00012028"/>
    </source>
</evidence>
<dbReference type="SMART" id="SM00855">
    <property type="entry name" value="PGAM"/>
    <property type="match status" value="1"/>
</dbReference>
<reference evidence="8 9" key="1">
    <citation type="submission" date="2018-06" db="EMBL/GenBank/DDBJ databases">
        <title>Whole genome sequencing of four bacterial strains from South Shetland trench revealing bio-synthetic gene clusters.</title>
        <authorList>
            <person name="Abdel-Mageed W.M."/>
            <person name="Lehri B."/>
            <person name="Jarmusch S.A."/>
            <person name="Miranda K."/>
            <person name="Goodfellow M."/>
            <person name="Jaspars M."/>
            <person name="Karlyshev A.V."/>
        </authorList>
    </citation>
    <scope>NUCLEOTIDE SEQUENCE [LARGE SCALE GENOMIC DNA]</scope>
    <source>
        <strain evidence="8 9">SST1</strain>
    </source>
</reference>
<feature type="binding site" evidence="6">
    <location>
        <position position="77"/>
    </location>
    <ligand>
        <name>substrate</name>
    </ligand>
</feature>
<comment type="caution">
    <text evidence="8">The sequence shown here is derived from an EMBL/GenBank/DDBJ whole genome shotgun (WGS) entry which is preliminary data.</text>
</comment>
<feature type="active site" description="Proton donor/acceptor" evidence="5">
    <location>
        <position position="111"/>
    </location>
</feature>
<accession>A0A365P8J7</accession>
<comment type="similarity">
    <text evidence="1">Belongs to the phosphoglycerate mutase family. BPG-dependent PGAM subfamily.</text>
</comment>
<evidence type="ECO:0000256" key="1">
    <source>
        <dbReference type="ARBA" id="ARBA00006717"/>
    </source>
</evidence>
<dbReference type="EMBL" id="QNTT01000034">
    <property type="protein sequence ID" value="RBA33561.1"/>
    <property type="molecule type" value="Genomic_DNA"/>
</dbReference>
<dbReference type="GO" id="GO:0006096">
    <property type="term" value="P:glycolytic process"/>
    <property type="evidence" value="ECO:0007669"/>
    <property type="project" value="UniProtKB-KW"/>
</dbReference>
<dbReference type="InterPro" id="IPR005952">
    <property type="entry name" value="Phosphogly_mut1"/>
</dbReference>
<protein>
    <recommendedName>
        <fullName evidence="2">phosphoglycerate mutase (2,3-diphosphoglycerate-dependent)</fullName>
        <ecNumber evidence="2">5.4.2.11</ecNumber>
    </recommendedName>
</protein>
<name>A0A365P8J7_9ACTN</name>
<feature type="active site" description="Tele-phosphohistidine intermediate" evidence="5">
    <location>
        <position position="12"/>
    </location>
</feature>
<keyword evidence="4" id="KW-0413">Isomerase</keyword>
<dbReference type="GO" id="GO:0004619">
    <property type="term" value="F:phosphoglycerate mutase activity"/>
    <property type="evidence" value="ECO:0007669"/>
    <property type="project" value="UniProtKB-EC"/>
</dbReference>
<feature type="binding site" evidence="6">
    <location>
        <begin position="11"/>
        <end position="18"/>
    </location>
    <ligand>
        <name>substrate</name>
    </ligand>
</feature>
<dbReference type="Pfam" id="PF00300">
    <property type="entry name" value="His_Phos_1"/>
    <property type="match status" value="1"/>
</dbReference>
<dbReference type="InterPro" id="IPR001345">
    <property type="entry name" value="PG/BPGM_mutase_AS"/>
</dbReference>
<evidence type="ECO:0000313" key="9">
    <source>
        <dbReference type="Proteomes" id="UP000252187"/>
    </source>
</evidence>
<dbReference type="InterPro" id="IPR029033">
    <property type="entry name" value="His_PPase_superfam"/>
</dbReference>